<dbReference type="SMART" id="SM00020">
    <property type="entry name" value="Tryp_SPc"/>
    <property type="match status" value="1"/>
</dbReference>
<dbReference type="Gene3D" id="2.40.10.10">
    <property type="entry name" value="Trypsin-like serine proteases"/>
    <property type="match status" value="1"/>
</dbReference>
<evidence type="ECO:0000313" key="3">
    <source>
        <dbReference type="Proteomes" id="UP000265040"/>
    </source>
</evidence>
<dbReference type="InterPro" id="IPR018114">
    <property type="entry name" value="TRYPSIN_HIS"/>
</dbReference>
<accession>A0A3Q1IHA9</accession>
<dbReference type="InterPro" id="IPR043504">
    <property type="entry name" value="Peptidase_S1_PA_chymotrypsin"/>
</dbReference>
<dbReference type="Pfam" id="PF00089">
    <property type="entry name" value="Trypsin"/>
    <property type="match status" value="1"/>
</dbReference>
<dbReference type="Ensembl" id="ENSATET00000003718.3">
    <property type="protein sequence ID" value="ENSATEP00000003686.2"/>
    <property type="gene ID" value="ENSATEG00000002602.3"/>
</dbReference>
<dbReference type="PANTHER" id="PTHR24271:SF50">
    <property type="match status" value="1"/>
</dbReference>
<dbReference type="InterPro" id="IPR009003">
    <property type="entry name" value="Peptidase_S1_PA"/>
</dbReference>
<dbReference type="GO" id="GO:0006508">
    <property type="term" value="P:proteolysis"/>
    <property type="evidence" value="ECO:0007669"/>
    <property type="project" value="InterPro"/>
</dbReference>
<dbReference type="InterPro" id="IPR001254">
    <property type="entry name" value="Trypsin_dom"/>
</dbReference>
<dbReference type="AlphaFoldDB" id="A0A3Q1IHB4"/>
<accession>A0A3Q1IHB4</accession>
<dbReference type="PRINTS" id="PR00722">
    <property type="entry name" value="CHYMOTRYPSIN"/>
</dbReference>
<dbReference type="PANTHER" id="PTHR24271">
    <property type="entry name" value="KALLIKREIN-RELATED"/>
    <property type="match status" value="1"/>
</dbReference>
<dbReference type="CDD" id="cd00190">
    <property type="entry name" value="Tryp_SPc"/>
    <property type="match status" value="1"/>
</dbReference>
<dbReference type="GO" id="GO:0004252">
    <property type="term" value="F:serine-type endopeptidase activity"/>
    <property type="evidence" value="ECO:0007669"/>
    <property type="project" value="InterPro"/>
</dbReference>
<dbReference type="Proteomes" id="UP000265040">
    <property type="component" value="Chromosome 1"/>
</dbReference>
<dbReference type="SUPFAM" id="SSF50494">
    <property type="entry name" value="Trypsin-like serine proteases"/>
    <property type="match status" value="1"/>
</dbReference>
<reference evidence="2" key="2">
    <citation type="submission" date="2025-08" db="UniProtKB">
        <authorList>
            <consortium name="Ensembl"/>
        </authorList>
    </citation>
    <scope>IDENTIFICATION</scope>
</reference>
<name>A0A3Q1IHB4_ANATE</name>
<reference evidence="2" key="3">
    <citation type="submission" date="2025-09" db="UniProtKB">
        <authorList>
            <consortium name="Ensembl"/>
        </authorList>
    </citation>
    <scope>IDENTIFICATION</scope>
</reference>
<evidence type="ECO:0000256" key="1">
    <source>
        <dbReference type="ARBA" id="ARBA00023157"/>
    </source>
</evidence>
<dbReference type="OrthoDB" id="5565075at2759"/>
<evidence type="ECO:0000313" key="2">
    <source>
        <dbReference type="Ensembl" id="ENSATEP00000003686.2"/>
    </source>
</evidence>
<proteinExistence type="predicted"/>
<dbReference type="GeneID" id="113162158"/>
<reference evidence="2" key="1">
    <citation type="submission" date="2021-04" db="EMBL/GenBank/DDBJ databases">
        <authorList>
            <consortium name="Wellcome Sanger Institute Data Sharing"/>
        </authorList>
    </citation>
    <scope>NUCLEOTIDE SEQUENCE [LARGE SCALE GENOMIC DNA]</scope>
</reference>
<dbReference type="RefSeq" id="XP_026215971.1">
    <property type="nucleotide sequence ID" value="XM_026360186.1"/>
</dbReference>
<keyword evidence="1" id="KW-1015">Disulfide bond</keyword>
<dbReference type="GeneTree" id="ENSGT00390000009571"/>
<dbReference type="InterPro" id="IPR001314">
    <property type="entry name" value="Peptidase_S1A"/>
</dbReference>
<keyword evidence="3" id="KW-1185">Reference proteome</keyword>
<sequence>MARLALLSLLSLLWVGVTMSTAVDLQKRIIGGQTCGQNERQYHVKLSTDPTGSSLLCGGSLISKQWILTAAHCWKSNMYAVLGVHPGPGQVVKIIEPAVIFKEKNTNERTHDLMLLKLPSPTKVRPVRLPECKRQPTIGQKVQMAGFAATTAGRNNKKISGTSNTLQCVDIDLVDCQRLHNILRTNNLRFYNKWKYQSWLCYQTPRVDTCPGDSGGGVVFQNRIYGVHSFTGDANFACSEAGGFMNICHEPYYQWIKTTIASPKKCWWCG</sequence>
<dbReference type="PROSITE" id="PS50240">
    <property type="entry name" value="TRYPSIN_DOM"/>
    <property type="match status" value="1"/>
</dbReference>
<protein>
    <submittedName>
        <fullName evidence="2">Uncharacterized protein</fullName>
    </submittedName>
</protein>
<dbReference type="PROSITE" id="PS00134">
    <property type="entry name" value="TRYPSIN_HIS"/>
    <property type="match status" value="1"/>
</dbReference>
<organism evidence="2 3">
    <name type="scientific">Anabas testudineus</name>
    <name type="common">Climbing perch</name>
    <name type="synonym">Anthias testudineus</name>
    <dbReference type="NCBI Taxonomy" id="64144"/>
    <lineage>
        <taxon>Eukaryota</taxon>
        <taxon>Metazoa</taxon>
        <taxon>Chordata</taxon>
        <taxon>Craniata</taxon>
        <taxon>Vertebrata</taxon>
        <taxon>Euteleostomi</taxon>
        <taxon>Actinopterygii</taxon>
        <taxon>Neopterygii</taxon>
        <taxon>Teleostei</taxon>
        <taxon>Neoteleostei</taxon>
        <taxon>Acanthomorphata</taxon>
        <taxon>Anabantaria</taxon>
        <taxon>Anabantiformes</taxon>
        <taxon>Anabantoidei</taxon>
        <taxon>Anabantidae</taxon>
        <taxon>Anabas</taxon>
    </lineage>
</organism>